<evidence type="ECO:0000256" key="1">
    <source>
        <dbReference type="ARBA" id="ARBA00023125"/>
    </source>
</evidence>
<reference evidence="4 5" key="1">
    <citation type="submission" date="2018-05" db="EMBL/GenBank/DDBJ databases">
        <title>The Hungate 1000. A catalogue of reference genomes from the rumen microbiome.</title>
        <authorList>
            <person name="Kelly W."/>
        </authorList>
    </citation>
    <scope>NUCLEOTIDE SEQUENCE [LARGE SCALE GENOMIC DNA]</scope>
    <source>
        <strain evidence="4 5">NLAE-zl-C242</strain>
    </source>
</reference>
<dbReference type="EMBL" id="QGDL01000007">
    <property type="protein sequence ID" value="PWJ28914.1"/>
    <property type="molecule type" value="Genomic_DNA"/>
</dbReference>
<dbReference type="PRINTS" id="PR00455">
    <property type="entry name" value="HTHTETR"/>
</dbReference>
<protein>
    <submittedName>
        <fullName evidence="4">TetR family transcriptional regulator</fullName>
    </submittedName>
</protein>
<dbReference type="Pfam" id="PF00440">
    <property type="entry name" value="TetR_N"/>
    <property type="match status" value="1"/>
</dbReference>
<dbReference type="AlphaFoldDB" id="A0A2Y9BDS7"/>
<organism evidence="4 5">
    <name type="scientific">Faecalicatena orotica</name>
    <dbReference type="NCBI Taxonomy" id="1544"/>
    <lineage>
        <taxon>Bacteria</taxon>
        <taxon>Bacillati</taxon>
        <taxon>Bacillota</taxon>
        <taxon>Clostridia</taxon>
        <taxon>Lachnospirales</taxon>
        <taxon>Lachnospiraceae</taxon>
        <taxon>Faecalicatena</taxon>
    </lineage>
</organism>
<dbReference type="InterPro" id="IPR050109">
    <property type="entry name" value="HTH-type_TetR-like_transc_reg"/>
</dbReference>
<dbReference type="OrthoDB" id="494991at2"/>
<comment type="caution">
    <text evidence="4">The sequence shown here is derived from an EMBL/GenBank/DDBJ whole genome shotgun (WGS) entry which is preliminary data.</text>
</comment>
<dbReference type="Gene3D" id="1.10.357.10">
    <property type="entry name" value="Tetracycline Repressor, domain 2"/>
    <property type="match status" value="1"/>
</dbReference>
<proteinExistence type="predicted"/>
<evidence type="ECO:0000259" key="3">
    <source>
        <dbReference type="PROSITE" id="PS50977"/>
    </source>
</evidence>
<gene>
    <name evidence="4" type="ORF">A8806_10762</name>
</gene>
<dbReference type="InterPro" id="IPR009057">
    <property type="entry name" value="Homeodomain-like_sf"/>
</dbReference>
<dbReference type="RefSeq" id="WP_109731460.1">
    <property type="nucleotide sequence ID" value="NZ_BAAACK010000011.1"/>
</dbReference>
<evidence type="ECO:0000313" key="5">
    <source>
        <dbReference type="Proteomes" id="UP000245845"/>
    </source>
</evidence>
<name>A0A2Y9BDS7_9FIRM</name>
<evidence type="ECO:0000256" key="2">
    <source>
        <dbReference type="PROSITE-ProRule" id="PRU00335"/>
    </source>
</evidence>
<accession>A0A2Y9BDS7</accession>
<feature type="domain" description="HTH tetR-type" evidence="3">
    <location>
        <begin position="7"/>
        <end position="67"/>
    </location>
</feature>
<dbReference type="PANTHER" id="PTHR30328">
    <property type="entry name" value="TRANSCRIPTIONAL REPRESSOR"/>
    <property type="match status" value="1"/>
</dbReference>
<dbReference type="PROSITE" id="PS50977">
    <property type="entry name" value="HTH_TETR_2"/>
    <property type="match status" value="1"/>
</dbReference>
<sequence>MAQVLKEDINKRILKAALEEFYEKGYKSAAMRNIAQKAKIPAGLIYSYYKNKEALFNAVLSPVRYDWERVLNTKDDTHNEGEIYGLSRAETDCLIQLFEHRKEFIILMDKSEGTKYAPEKERFVLDIESHLNRHRRDEIADAVFIHIVASNFADGLMQIMYHYEGKEWAIMILQKLSKMYLSGIGL</sequence>
<dbReference type="GO" id="GO:0003677">
    <property type="term" value="F:DNA binding"/>
    <property type="evidence" value="ECO:0007669"/>
    <property type="project" value="UniProtKB-UniRule"/>
</dbReference>
<dbReference type="InterPro" id="IPR001647">
    <property type="entry name" value="HTH_TetR"/>
</dbReference>
<evidence type="ECO:0000313" key="4">
    <source>
        <dbReference type="EMBL" id="PWJ28914.1"/>
    </source>
</evidence>
<feature type="DNA-binding region" description="H-T-H motif" evidence="2">
    <location>
        <begin position="30"/>
        <end position="49"/>
    </location>
</feature>
<dbReference type="PANTHER" id="PTHR30328:SF54">
    <property type="entry name" value="HTH-TYPE TRANSCRIPTIONAL REPRESSOR SCO4008"/>
    <property type="match status" value="1"/>
</dbReference>
<dbReference type="Proteomes" id="UP000245845">
    <property type="component" value="Unassembled WGS sequence"/>
</dbReference>
<dbReference type="GO" id="GO:0006355">
    <property type="term" value="P:regulation of DNA-templated transcription"/>
    <property type="evidence" value="ECO:0007669"/>
    <property type="project" value="UniProtKB-ARBA"/>
</dbReference>
<keyword evidence="1 2" id="KW-0238">DNA-binding</keyword>
<dbReference type="SUPFAM" id="SSF46689">
    <property type="entry name" value="Homeodomain-like"/>
    <property type="match status" value="1"/>
</dbReference>
<keyword evidence="5" id="KW-1185">Reference proteome</keyword>